<evidence type="ECO:0000313" key="3">
    <source>
        <dbReference type="Proteomes" id="UP000009134"/>
    </source>
</evidence>
<dbReference type="HOGENOM" id="CLU_348115_0_0_5"/>
<protein>
    <recommendedName>
        <fullName evidence="4">Beta-hexosaminidase bacterial type N-terminal domain-containing protein</fullName>
    </recommendedName>
</protein>
<evidence type="ECO:0008006" key="4">
    <source>
        <dbReference type="Google" id="ProtNLM"/>
    </source>
</evidence>
<evidence type="ECO:0000256" key="1">
    <source>
        <dbReference type="SAM" id="SignalP"/>
    </source>
</evidence>
<keyword evidence="1" id="KW-0732">Signal</keyword>
<feature type="chain" id="PRO_5004207742" description="Beta-hexosaminidase bacterial type N-terminal domain-containing protein" evidence="1">
    <location>
        <begin position="23"/>
        <end position="757"/>
    </location>
</feature>
<organism evidence="2 3">
    <name type="scientific">Novosphingobium aromaticivorans (strain ATCC 700278 / DSM 12444 / CCUG 56034 / CIP 105152 / NBRC 16084 / F199)</name>
    <dbReference type="NCBI Taxonomy" id="279238"/>
    <lineage>
        <taxon>Bacteria</taxon>
        <taxon>Pseudomonadati</taxon>
        <taxon>Pseudomonadota</taxon>
        <taxon>Alphaproteobacteria</taxon>
        <taxon>Sphingomonadales</taxon>
        <taxon>Sphingomonadaceae</taxon>
        <taxon>Novosphingobium</taxon>
    </lineage>
</organism>
<name>Q2G5L5_NOVAD</name>
<reference evidence="3" key="1">
    <citation type="submission" date="2006-01" db="EMBL/GenBank/DDBJ databases">
        <title>Complete sequence of Novosphingobium aromaticivorans DSM 12444.</title>
        <authorList>
            <consortium name="US DOE Joint Genome Institute"/>
            <person name="Copeland A."/>
            <person name="Lucas S."/>
            <person name="Lapidus A."/>
            <person name="Barry K."/>
            <person name="Detter J.C."/>
            <person name="Glavina T."/>
            <person name="Hammon N."/>
            <person name="Israni S."/>
            <person name="Pitluck S."/>
            <person name="Chain P."/>
            <person name="Malfatti S."/>
            <person name="Shin M."/>
            <person name="Vergez L."/>
            <person name="Schmutz J."/>
            <person name="Larimer F."/>
            <person name="Land M."/>
            <person name="Kyrpides N."/>
            <person name="Ivanova N."/>
            <person name="Fredrickson J."/>
            <person name="Balkwill D."/>
            <person name="Romine M.F."/>
            <person name="Richardson P."/>
        </authorList>
    </citation>
    <scope>NUCLEOTIDE SEQUENCE [LARGE SCALE GENOMIC DNA]</scope>
    <source>
        <strain evidence="3">ATCC 700278 / DSM 12444 / CCUG 56034 / CIP 105152 / NBRC 16084 / F199</strain>
    </source>
</reference>
<dbReference type="STRING" id="279238.Saro_2422"/>
<dbReference type="AlphaFoldDB" id="Q2G5L5"/>
<evidence type="ECO:0000313" key="2">
    <source>
        <dbReference type="EMBL" id="ABD26858.1"/>
    </source>
</evidence>
<sequence>MIAGAALALAVAAVLPAPLDLARPCTAGEAVASDLLRRRLAERGAGTGNCTAYLRLVARDDPTAEGFTIARSGRTLTISARSRRGLVYGAGWVLGHMDGLSLPFAATVRDAPKQKVRGTQIGYRPKNNSYDAWTPEMLARQIEDFALWGANRIQIIAPRSDDAPTSPVMPVPPEKAVVAMAETAHRLGIEVAIFYPLLGDYDGGASDRAEADRLDALLGTLPAVDALYLPGGDPGHTQPTRLFPLAKRLSRVLRARFPRAELLISTQGFDAAALDAFFAETDRRPPWLSAVFVGPQTRIAASDHLRRLGGRYPVELYPDTAHAMQAQLPVPDWYPAFALVEGREPVNPRPAAMRAAFARMAPGTRGAVSYSEGVNDDWNVHQWLAMGWNPDADPAEIAARHARTYFGTAGFAAIPAMLEDNWRGDPAGNEGIDRTLAFVDGLSPAPWAGWRVALYRYRAVQDALVRERWRRARARQAEALYVLRQAPAIGAAAAAAGATHAFAKPETPRTAELLGRLVALADELRAAAGMQLSVERHGASDWRRGANLDRAQVLLDDREATTRAVAAALALPDEAARTRALAAIGDPWGMAALVLHDDLGDPGNEPHLVRGAGEMADPQGWRTAIDGVNDHTPGEGWRLAEITYAEALYEHPLTLRYTGLAANRAYRLCYLRAGEDYALPLTLTANGRKLDAPAIRTANPQVVEIDLPRDIAATGTLDLVWQRPPGIGGGGRGRQIAEVWLVPEPSVFTCPQTGVHQ</sequence>
<dbReference type="Proteomes" id="UP000009134">
    <property type="component" value="Chromosome"/>
</dbReference>
<proteinExistence type="predicted"/>
<feature type="signal peptide" evidence="1">
    <location>
        <begin position="1"/>
        <end position="22"/>
    </location>
</feature>
<dbReference type="RefSeq" id="WP_011446064.1">
    <property type="nucleotide sequence ID" value="NC_007794.1"/>
</dbReference>
<keyword evidence="3" id="KW-1185">Reference proteome</keyword>
<accession>Q2G5L5</accession>
<dbReference type="eggNOG" id="COG3518">
    <property type="taxonomic scope" value="Bacteria"/>
</dbReference>
<dbReference type="KEGG" id="nar:Saro_2422"/>
<gene>
    <name evidence="2" type="ordered locus">Saro_2422</name>
</gene>
<dbReference type="EMBL" id="CP000248">
    <property type="protein sequence ID" value="ABD26858.1"/>
    <property type="molecule type" value="Genomic_DNA"/>
</dbReference>